<evidence type="ECO:0000313" key="9">
    <source>
        <dbReference type="Proteomes" id="UP000219331"/>
    </source>
</evidence>
<accession>A0A285TF57</accession>
<name>A0A285TF57_9HYPH</name>
<keyword evidence="1" id="KW-1003">Cell membrane</keyword>
<reference evidence="8 9" key="1">
    <citation type="submission" date="2017-08" db="EMBL/GenBank/DDBJ databases">
        <authorList>
            <person name="de Groot N.N."/>
        </authorList>
    </citation>
    <scope>NUCLEOTIDE SEQUENCE [LARGE SCALE GENOMIC DNA]</scope>
    <source>
        <strain evidence="8 9">USBA 352</strain>
    </source>
</reference>
<dbReference type="STRING" id="538381.GCA_001696535_03848"/>
<dbReference type="OrthoDB" id="7868067at2"/>
<dbReference type="InterPro" id="IPR010445">
    <property type="entry name" value="LapA_dom"/>
</dbReference>
<evidence type="ECO:0000256" key="6">
    <source>
        <dbReference type="SAM" id="Phobius"/>
    </source>
</evidence>
<evidence type="ECO:0000313" key="8">
    <source>
        <dbReference type="EMBL" id="SOC20358.1"/>
    </source>
</evidence>
<dbReference type="Proteomes" id="UP000219331">
    <property type="component" value="Unassembled WGS sequence"/>
</dbReference>
<keyword evidence="4 6" id="KW-0472">Membrane</keyword>
<feature type="domain" description="Lipopolysaccharide assembly protein A" evidence="7">
    <location>
        <begin position="44"/>
        <end position="87"/>
    </location>
</feature>
<feature type="region of interest" description="Disordered" evidence="5">
    <location>
        <begin position="89"/>
        <end position="115"/>
    </location>
</feature>
<protein>
    <recommendedName>
        <fullName evidence="7">Lipopolysaccharide assembly protein A domain-containing protein</fullName>
    </recommendedName>
</protein>
<feature type="transmembrane region" description="Helical" evidence="6">
    <location>
        <begin position="49"/>
        <end position="70"/>
    </location>
</feature>
<dbReference type="EMBL" id="OBML01000010">
    <property type="protein sequence ID" value="SOC20358.1"/>
    <property type="molecule type" value="Genomic_DNA"/>
</dbReference>
<dbReference type="AlphaFoldDB" id="A0A285TF57"/>
<keyword evidence="9" id="KW-1185">Reference proteome</keyword>
<dbReference type="GO" id="GO:0005886">
    <property type="term" value="C:plasma membrane"/>
    <property type="evidence" value="ECO:0007669"/>
    <property type="project" value="InterPro"/>
</dbReference>
<evidence type="ECO:0000256" key="3">
    <source>
        <dbReference type="ARBA" id="ARBA00022989"/>
    </source>
</evidence>
<evidence type="ECO:0000256" key="2">
    <source>
        <dbReference type="ARBA" id="ARBA00022692"/>
    </source>
</evidence>
<keyword evidence="2 6" id="KW-0812">Transmembrane</keyword>
<keyword evidence="3 6" id="KW-1133">Transmembrane helix</keyword>
<evidence type="ECO:0000256" key="4">
    <source>
        <dbReference type="ARBA" id="ARBA00023136"/>
    </source>
</evidence>
<dbReference type="RefSeq" id="WP_067223481.1">
    <property type="nucleotide sequence ID" value="NZ_JAJGNR010000007.1"/>
</dbReference>
<organism evidence="8 9">
    <name type="scientific">Stappia indica</name>
    <dbReference type="NCBI Taxonomy" id="538381"/>
    <lineage>
        <taxon>Bacteria</taxon>
        <taxon>Pseudomonadati</taxon>
        <taxon>Pseudomonadota</taxon>
        <taxon>Alphaproteobacteria</taxon>
        <taxon>Hyphomicrobiales</taxon>
        <taxon>Stappiaceae</taxon>
        <taxon>Stappia</taxon>
    </lineage>
</organism>
<evidence type="ECO:0000256" key="1">
    <source>
        <dbReference type="ARBA" id="ARBA00022475"/>
    </source>
</evidence>
<gene>
    <name evidence="8" type="ORF">SAMN05421512_110207</name>
</gene>
<proteinExistence type="predicted"/>
<sequence>MTRFLKNLVLVPIAIVLIALAVANRHVVTLSLDPFNRVDPALSIDAPLFWILFAAVAFGVFIGGVASWAAQGKWRKEARVKRREADRWHSEADRLKAQQEGSTGGGKAITSRSAA</sequence>
<evidence type="ECO:0000259" key="7">
    <source>
        <dbReference type="Pfam" id="PF06305"/>
    </source>
</evidence>
<evidence type="ECO:0000256" key="5">
    <source>
        <dbReference type="SAM" id="MobiDB-lite"/>
    </source>
</evidence>
<dbReference type="Pfam" id="PF06305">
    <property type="entry name" value="LapA_dom"/>
    <property type="match status" value="1"/>
</dbReference>